<feature type="domain" description="BACON" evidence="10">
    <location>
        <begin position="64"/>
        <end position="118"/>
    </location>
</feature>
<reference evidence="11" key="1">
    <citation type="submission" date="2023-06" db="EMBL/GenBank/DDBJ databases">
        <authorList>
            <person name="Zeman M."/>
            <person name="Kubasova T."/>
            <person name="Jahodarova E."/>
            <person name="Nykrynova M."/>
            <person name="Rychlik I."/>
        </authorList>
    </citation>
    <scope>NUCLEOTIDE SEQUENCE</scope>
    <source>
        <strain evidence="11">84_SSukc20</strain>
    </source>
</reference>
<keyword evidence="5 7" id="KW-0326">Glycosidase</keyword>
<name>A0ABT7X6R6_9BACE</name>
<dbReference type="EMBL" id="JAUEII010000021">
    <property type="protein sequence ID" value="MDN0049781.1"/>
    <property type="molecule type" value="Genomic_DNA"/>
</dbReference>
<evidence type="ECO:0000256" key="7">
    <source>
        <dbReference type="RuleBase" id="RU361153"/>
    </source>
</evidence>
<dbReference type="Pfam" id="PF13004">
    <property type="entry name" value="BACON"/>
    <property type="match status" value="2"/>
</dbReference>
<feature type="domain" description="BACON" evidence="10">
    <location>
        <begin position="156"/>
        <end position="207"/>
    </location>
</feature>
<reference evidence="11" key="2">
    <citation type="submission" date="2024-05" db="EMBL/GenBank/DDBJ databases">
        <title>Identification and characterization of horizontal gene transfer across gut microbiota members of farm animals based on homology search.</title>
        <authorList>
            <person name="Schwarzerova J."/>
            <person name="Nykrynova M."/>
            <person name="Jureckova K."/>
            <person name="Cejkova D."/>
            <person name="Rychlik I."/>
        </authorList>
    </citation>
    <scope>NUCLEOTIDE SEQUENCE</scope>
    <source>
        <strain evidence="11">84_SSukc20</strain>
    </source>
</reference>
<dbReference type="Proteomes" id="UP001167871">
    <property type="component" value="Unassembled WGS sequence"/>
</dbReference>
<proteinExistence type="inferred from homology"/>
<dbReference type="Pfam" id="PF00150">
    <property type="entry name" value="Cellulase"/>
    <property type="match status" value="1"/>
</dbReference>
<organism evidence="11 12">
    <name type="scientific">Bacteroides gallinaceum</name>
    <dbReference type="NCBI Taxonomy" id="1462571"/>
    <lineage>
        <taxon>Bacteria</taxon>
        <taxon>Pseudomonadati</taxon>
        <taxon>Bacteroidota</taxon>
        <taxon>Bacteroidia</taxon>
        <taxon>Bacteroidales</taxon>
        <taxon>Bacteroidaceae</taxon>
        <taxon>Bacteroides</taxon>
    </lineage>
</organism>
<dbReference type="InterPro" id="IPR001547">
    <property type="entry name" value="Glyco_hydro_5"/>
</dbReference>
<gene>
    <name evidence="11" type="ORF">QVO10_10350</name>
</gene>
<evidence type="ECO:0000259" key="9">
    <source>
        <dbReference type="Pfam" id="PF00150"/>
    </source>
</evidence>
<evidence type="ECO:0000256" key="8">
    <source>
        <dbReference type="SAM" id="SignalP"/>
    </source>
</evidence>
<comment type="similarity">
    <text evidence="1 7">Belongs to the glycosyl hydrolase 5 (cellulase A) family.</text>
</comment>
<evidence type="ECO:0000313" key="11">
    <source>
        <dbReference type="EMBL" id="MDN0049781.1"/>
    </source>
</evidence>
<accession>A0ABT7X6R6</accession>
<dbReference type="PANTHER" id="PTHR31297">
    <property type="entry name" value="GLUCAN ENDO-1,6-BETA-GLUCOSIDASE B"/>
    <property type="match status" value="1"/>
</dbReference>
<evidence type="ECO:0000313" key="12">
    <source>
        <dbReference type="Proteomes" id="UP001167871"/>
    </source>
</evidence>
<evidence type="ECO:0000256" key="2">
    <source>
        <dbReference type="ARBA" id="ARBA00022801"/>
    </source>
</evidence>
<dbReference type="InterPro" id="IPR050386">
    <property type="entry name" value="Glycosyl_hydrolase_5"/>
</dbReference>
<dbReference type="RefSeq" id="WP_301640081.1">
    <property type="nucleotide sequence ID" value="NZ_JAUEII010000021.1"/>
</dbReference>
<keyword evidence="4" id="KW-0119">Carbohydrate metabolism</keyword>
<dbReference type="InterPro" id="IPR017853">
    <property type="entry name" value="GH"/>
</dbReference>
<keyword evidence="12" id="KW-1185">Reference proteome</keyword>
<protein>
    <submittedName>
        <fullName evidence="11">Cellulase family glycosylhydrolase</fullName>
    </submittedName>
</protein>
<dbReference type="PANTHER" id="PTHR31297:SF41">
    <property type="entry name" value="ENDOGLUCANASE, PUTATIVE (AFU_ORTHOLOGUE AFUA_5G01830)-RELATED"/>
    <property type="match status" value="1"/>
</dbReference>
<keyword evidence="2 7" id="KW-0378">Hydrolase</keyword>
<evidence type="ECO:0000259" key="10">
    <source>
        <dbReference type="Pfam" id="PF13004"/>
    </source>
</evidence>
<feature type="domain" description="Glycoside hydrolase family 5" evidence="9">
    <location>
        <begin position="245"/>
        <end position="544"/>
    </location>
</feature>
<sequence>MKTMRNYLTLFFLLLTGIALFASCSDDEGGGYTGETQISATEMTFPKSGDTLTLSVLSSVEPQVTSNQTWCNVSFVSVTERGTYTYNVTVDANSETDDRVATLSVVAGSFTASVQVTQTAGDGLIVAQTAYDMPAAGGALSITLTTNGDYAYTINDSWIAEAEVTDARAMTEYTLHFTVSANHGAERTGTITFTLGDLTETVTVTQAAGQAAAVSGETPLEIAASLGLGWNLGNQLDAHNNGVADETAWENQPATQALFDALANAGFTSVRIPVTWLGHVGEAPDYTIDETYLNRVAEVVGYAESAGLNAIINIHHDGANSQYWLDIKDAATDETVNSAVKAQLAAMWTQIANRFADKGNFLVFEAMNEIHDGSWGWGDNRTDGGRQYAVLNEWNQVFVDAVRATGGNNQTRYLGVPGYVTNIDLTVENFVLPQDVVDNRLMVAVHFYDPIDYTENADNIYSQWGHTAGPSLKADWGDEDNVTGQFAKMKETFIDQGIPAYIGEMGCVHRADDLSESFRLYYLEYVCKAAKEYGMPPFYWDAGGDGTGTQSWALFNHATGEMLNNAQEVIDVMKRGIFTEDASYTLQSVYDSAPQ</sequence>
<evidence type="ECO:0000256" key="1">
    <source>
        <dbReference type="ARBA" id="ARBA00005641"/>
    </source>
</evidence>
<dbReference type="CDD" id="cd14948">
    <property type="entry name" value="BACON"/>
    <property type="match status" value="2"/>
</dbReference>
<evidence type="ECO:0000256" key="6">
    <source>
        <dbReference type="ARBA" id="ARBA00023326"/>
    </source>
</evidence>
<evidence type="ECO:0000256" key="4">
    <source>
        <dbReference type="ARBA" id="ARBA00023277"/>
    </source>
</evidence>
<dbReference type="Gene3D" id="2.60.40.10">
    <property type="entry name" value="Immunoglobulins"/>
    <property type="match status" value="2"/>
</dbReference>
<dbReference type="InterPro" id="IPR024361">
    <property type="entry name" value="BACON"/>
</dbReference>
<keyword evidence="8" id="KW-0732">Signal</keyword>
<feature type="signal peptide" evidence="8">
    <location>
        <begin position="1"/>
        <end position="21"/>
    </location>
</feature>
<dbReference type="SUPFAM" id="SSF51445">
    <property type="entry name" value="(Trans)glycosidases"/>
    <property type="match status" value="1"/>
</dbReference>
<dbReference type="PROSITE" id="PS51257">
    <property type="entry name" value="PROKAR_LIPOPROTEIN"/>
    <property type="match status" value="1"/>
</dbReference>
<keyword evidence="6" id="KW-0624">Polysaccharide degradation</keyword>
<feature type="chain" id="PRO_5045290054" evidence="8">
    <location>
        <begin position="22"/>
        <end position="595"/>
    </location>
</feature>
<evidence type="ECO:0000256" key="5">
    <source>
        <dbReference type="ARBA" id="ARBA00023295"/>
    </source>
</evidence>
<dbReference type="InterPro" id="IPR013783">
    <property type="entry name" value="Ig-like_fold"/>
</dbReference>
<comment type="caution">
    <text evidence="11">The sequence shown here is derived from an EMBL/GenBank/DDBJ whole genome shotgun (WGS) entry which is preliminary data.</text>
</comment>
<keyword evidence="3" id="KW-0136">Cellulose degradation</keyword>
<dbReference type="Gene3D" id="3.20.20.80">
    <property type="entry name" value="Glycosidases"/>
    <property type="match status" value="1"/>
</dbReference>
<evidence type="ECO:0000256" key="3">
    <source>
        <dbReference type="ARBA" id="ARBA00023001"/>
    </source>
</evidence>